<feature type="compositionally biased region" description="Basic and acidic residues" evidence="1">
    <location>
        <begin position="263"/>
        <end position="274"/>
    </location>
</feature>
<name>A0A3L9YDS6_9FLAO</name>
<dbReference type="AlphaFoldDB" id="A0A3L9YDS6"/>
<evidence type="ECO:0000313" key="2">
    <source>
        <dbReference type="EMBL" id="RMA56295.1"/>
    </source>
</evidence>
<evidence type="ECO:0000256" key="1">
    <source>
        <dbReference type="SAM" id="MobiDB-lite"/>
    </source>
</evidence>
<sequence length="399" mass="45687">MIRRNNPNSLALLSLTQLRSIEPKRTIDGSSCFKPHAAPGATIHIQTRCKQLKPMKMKYIIYTLMLSSLLSYAQIDINQNTFVNKEIEICLEIKEKMDLQNSRFKTEYSYDEIFDRILSVIGINRNFELVECNNINNAVAYTRFEENIGYVRYIAYDDNFMGRIEKNSNDWAKIGILAHEIGHHLNFHNLTYIDNLADKRSQEIESDEFAGFVLQKLGATLNDAKLFIKVSNDEIDDTNSTHPKRSSRLKAIERGYTNAKNGETIKKTKDKSISDESETPVEPPSITSELGVYTTNEIGEDLRNGITARTKYDNKIITVKAQVFSLDLERDYKSNKEMKVIRTSDLDDGRLRSLRGSFNCYFNKNSNLSDVKPNDVVYITGKAKIENGRISLFDCTLKH</sequence>
<dbReference type="Proteomes" id="UP000271339">
    <property type="component" value="Unassembled WGS sequence"/>
</dbReference>
<proteinExistence type="predicted"/>
<gene>
    <name evidence="2" type="ORF">BXY75_3416</name>
</gene>
<evidence type="ECO:0000313" key="3">
    <source>
        <dbReference type="Proteomes" id="UP000271339"/>
    </source>
</evidence>
<protein>
    <recommendedName>
        <fullName evidence="4">Peptidase M48-like protein</fullName>
    </recommendedName>
</protein>
<evidence type="ECO:0008006" key="4">
    <source>
        <dbReference type="Google" id="ProtNLM"/>
    </source>
</evidence>
<reference evidence="2 3" key="1">
    <citation type="submission" date="2018-10" db="EMBL/GenBank/DDBJ databases">
        <title>Genomic Encyclopedia of Archaeal and Bacterial Type Strains, Phase II (KMG-II): from individual species to whole genera.</title>
        <authorList>
            <person name="Goeker M."/>
        </authorList>
    </citation>
    <scope>NUCLEOTIDE SEQUENCE [LARGE SCALE GENOMIC DNA]</scope>
    <source>
        <strain evidence="2 3">DSM 23424</strain>
    </source>
</reference>
<organism evidence="2 3">
    <name type="scientific">Ulvibacter antarcticus</name>
    <dbReference type="NCBI Taxonomy" id="442714"/>
    <lineage>
        <taxon>Bacteria</taxon>
        <taxon>Pseudomonadati</taxon>
        <taxon>Bacteroidota</taxon>
        <taxon>Flavobacteriia</taxon>
        <taxon>Flavobacteriales</taxon>
        <taxon>Flavobacteriaceae</taxon>
        <taxon>Ulvibacter</taxon>
    </lineage>
</organism>
<feature type="region of interest" description="Disordered" evidence="1">
    <location>
        <begin position="260"/>
        <end position="287"/>
    </location>
</feature>
<dbReference type="EMBL" id="REFC01000018">
    <property type="protein sequence ID" value="RMA56295.1"/>
    <property type="molecule type" value="Genomic_DNA"/>
</dbReference>
<comment type="caution">
    <text evidence="2">The sequence shown here is derived from an EMBL/GenBank/DDBJ whole genome shotgun (WGS) entry which is preliminary data.</text>
</comment>
<accession>A0A3L9YDS6</accession>
<keyword evidence="3" id="KW-1185">Reference proteome</keyword>